<keyword evidence="1" id="KW-0812">Transmembrane</keyword>
<name>A0A0C2RVN6_9BACL</name>
<evidence type="ECO:0000313" key="3">
    <source>
        <dbReference type="Proteomes" id="UP000031938"/>
    </source>
</evidence>
<evidence type="ECO:0008006" key="4">
    <source>
        <dbReference type="Google" id="ProtNLM"/>
    </source>
</evidence>
<organism evidence="2 3">
    <name type="scientific">Jeotgalibacillus soli</name>
    <dbReference type="NCBI Taxonomy" id="889306"/>
    <lineage>
        <taxon>Bacteria</taxon>
        <taxon>Bacillati</taxon>
        <taxon>Bacillota</taxon>
        <taxon>Bacilli</taxon>
        <taxon>Bacillales</taxon>
        <taxon>Caryophanaceae</taxon>
        <taxon>Jeotgalibacillus</taxon>
    </lineage>
</organism>
<dbReference type="Proteomes" id="UP000031938">
    <property type="component" value="Unassembled WGS sequence"/>
</dbReference>
<dbReference type="EMBL" id="JXRP01000017">
    <property type="protein sequence ID" value="KIL45829.1"/>
    <property type="molecule type" value="Genomic_DNA"/>
</dbReference>
<keyword evidence="1" id="KW-1133">Transmembrane helix</keyword>
<dbReference type="STRING" id="889306.KP78_21780"/>
<comment type="caution">
    <text evidence="2">The sequence shown here is derived from an EMBL/GenBank/DDBJ whole genome shotgun (WGS) entry which is preliminary data.</text>
</comment>
<dbReference type="AlphaFoldDB" id="A0A0C2RVN6"/>
<evidence type="ECO:0000256" key="1">
    <source>
        <dbReference type="SAM" id="Phobius"/>
    </source>
</evidence>
<proteinExistence type="predicted"/>
<keyword evidence="1" id="KW-0472">Membrane</keyword>
<gene>
    <name evidence="2" type="ORF">KP78_21780</name>
</gene>
<dbReference type="OrthoDB" id="2649700at2"/>
<dbReference type="PATRIC" id="fig|889306.3.peg.2193"/>
<reference evidence="2 3" key="1">
    <citation type="submission" date="2015-01" db="EMBL/GenBank/DDBJ databases">
        <title>Genome sequencing of Jeotgalibacillus soli.</title>
        <authorList>
            <person name="Goh K.M."/>
            <person name="Chan K.-G."/>
            <person name="Yaakop A.S."/>
            <person name="Ee R."/>
            <person name="Gan H.M."/>
            <person name="Chan C.S."/>
        </authorList>
    </citation>
    <scope>NUCLEOTIDE SEQUENCE [LARGE SCALE GENOMIC DNA]</scope>
    <source>
        <strain evidence="2 3">P9</strain>
    </source>
</reference>
<protein>
    <recommendedName>
        <fullName evidence="4">Ribosomal protein L7/L12 C-terminal domain-containing protein</fullName>
    </recommendedName>
</protein>
<dbReference type="RefSeq" id="WP_041088599.1">
    <property type="nucleotide sequence ID" value="NZ_JXRP01000017.1"/>
</dbReference>
<accession>A0A0C2RVN6</accession>
<evidence type="ECO:0000313" key="2">
    <source>
        <dbReference type="EMBL" id="KIL45829.1"/>
    </source>
</evidence>
<sequence>MENTFIDIVLIVIVIYLLFKVTRLEEHIKYMKNKLVNISSEAEVPEAINNELRKLLKEGKDVKAVKEARVALGLSLLEAKQHIDALKSENK</sequence>
<feature type="transmembrane region" description="Helical" evidence="1">
    <location>
        <begin position="6"/>
        <end position="24"/>
    </location>
</feature>
<keyword evidence="3" id="KW-1185">Reference proteome</keyword>